<dbReference type="InterPro" id="IPR003439">
    <property type="entry name" value="ABC_transporter-like_ATP-bd"/>
</dbReference>
<dbReference type="SMART" id="SM00382">
    <property type="entry name" value="AAA"/>
    <property type="match status" value="1"/>
</dbReference>
<dbReference type="PROSITE" id="PS50893">
    <property type="entry name" value="ABC_TRANSPORTER_2"/>
    <property type="match status" value="1"/>
</dbReference>
<evidence type="ECO:0000256" key="5">
    <source>
        <dbReference type="SAM" id="MobiDB-lite"/>
    </source>
</evidence>
<evidence type="ECO:0000256" key="2">
    <source>
        <dbReference type="ARBA" id="ARBA00022741"/>
    </source>
</evidence>
<accession>A0A916NME1</accession>
<sequence length="392" mass="41592">MTPTTTSGADLRLSGLVKRYGGTAAVENVDLEVASGEFLTLLGPSGSGKTTTLSMIAGFTEPSGGSVVIDGQEITAVPPHKRGLGMVFQNYSLFPHLSVRENVEFPLRQRGVAKAERARRAMEALELVELQGRANAKPSQLSGGQQQRVALARALVFEPRLLLMDEPFGALDRALRERLQVELRRLHHELGITVVFVTHDQEEALTLSDRIAVFNEGRIEQVGTPEELYERPATLFVARFIGESNALHGTVADGSFVSHSGVRLPAGIADGPAVAIVRPERVRARAAGDPAGEASAAGSAGFAGTESVTADLDGRIDDVTYLGAQRRVEVATDDGPVILRSGTDIAMPGIGQPVRLSWAAVDTAIFPTRDEATGTSNPWTATLAPPTSSSRS</sequence>
<evidence type="ECO:0000313" key="7">
    <source>
        <dbReference type="EMBL" id="CAG7604944.1"/>
    </source>
</evidence>
<dbReference type="AlphaFoldDB" id="A0A916NME1"/>
<feature type="domain" description="ABC transporter" evidence="6">
    <location>
        <begin position="11"/>
        <end position="241"/>
    </location>
</feature>
<dbReference type="GO" id="GO:0015418">
    <property type="term" value="F:ABC-type quaternary ammonium compound transporting activity"/>
    <property type="evidence" value="ECO:0007669"/>
    <property type="project" value="UniProtKB-EC"/>
</dbReference>
<dbReference type="GO" id="GO:0043190">
    <property type="term" value="C:ATP-binding cassette (ABC) transporter complex"/>
    <property type="evidence" value="ECO:0007669"/>
    <property type="project" value="InterPro"/>
</dbReference>
<comment type="caution">
    <text evidence="7">The sequence shown here is derived from an EMBL/GenBank/DDBJ whole genome shotgun (WGS) entry which is preliminary data.</text>
</comment>
<evidence type="ECO:0000256" key="4">
    <source>
        <dbReference type="ARBA" id="ARBA00066388"/>
    </source>
</evidence>
<keyword evidence="8" id="KW-1185">Reference proteome</keyword>
<name>A0A916NME1_9MICO</name>
<dbReference type="EMBL" id="CAJVAP010000007">
    <property type="protein sequence ID" value="CAG7604944.1"/>
    <property type="molecule type" value="Genomic_DNA"/>
</dbReference>
<evidence type="ECO:0000259" key="6">
    <source>
        <dbReference type="PROSITE" id="PS50893"/>
    </source>
</evidence>
<keyword evidence="1" id="KW-0813">Transport</keyword>
<dbReference type="PANTHER" id="PTHR42781">
    <property type="entry name" value="SPERMIDINE/PUTRESCINE IMPORT ATP-BINDING PROTEIN POTA"/>
    <property type="match status" value="1"/>
</dbReference>
<keyword evidence="2" id="KW-0547">Nucleotide-binding</keyword>
<dbReference type="InterPro" id="IPR050093">
    <property type="entry name" value="ABC_SmlMolc_Importer"/>
</dbReference>
<gene>
    <name evidence="7" type="primary">btuD_6</name>
    <name evidence="7" type="ORF">LEUCIP111803_00780</name>
</gene>
<evidence type="ECO:0000256" key="3">
    <source>
        <dbReference type="ARBA" id="ARBA00022840"/>
    </source>
</evidence>
<keyword evidence="3 7" id="KW-0067">ATP-binding</keyword>
<reference evidence="7" key="1">
    <citation type="submission" date="2021-06" db="EMBL/GenBank/DDBJ databases">
        <authorList>
            <person name="Criscuolo A."/>
        </authorList>
    </citation>
    <scope>NUCLEOTIDE SEQUENCE</scope>
    <source>
        <strain evidence="7">CIP111803</strain>
    </source>
</reference>
<feature type="region of interest" description="Disordered" evidence="5">
    <location>
        <begin position="369"/>
        <end position="392"/>
    </location>
</feature>
<organism evidence="7 8">
    <name type="scientific">Leucobacter soli</name>
    <dbReference type="NCBI Taxonomy" id="2812850"/>
    <lineage>
        <taxon>Bacteria</taxon>
        <taxon>Bacillati</taxon>
        <taxon>Actinomycetota</taxon>
        <taxon>Actinomycetes</taxon>
        <taxon>Micrococcales</taxon>
        <taxon>Microbacteriaceae</taxon>
        <taxon>Leucobacter</taxon>
    </lineage>
</organism>
<dbReference type="InterPro" id="IPR013611">
    <property type="entry name" value="Transp-assoc_OB_typ2"/>
</dbReference>
<evidence type="ECO:0000313" key="8">
    <source>
        <dbReference type="Proteomes" id="UP000693892"/>
    </source>
</evidence>
<protein>
    <recommendedName>
        <fullName evidence="4">ABC-type quaternary amine transporter</fullName>
        <ecNumber evidence="4">7.6.2.9</ecNumber>
    </recommendedName>
</protein>
<proteinExistence type="predicted"/>
<dbReference type="PANTHER" id="PTHR42781:SF4">
    <property type="entry name" value="SPERMIDINE_PUTRESCINE IMPORT ATP-BINDING PROTEIN POTA"/>
    <property type="match status" value="1"/>
</dbReference>
<feature type="compositionally biased region" description="Polar residues" evidence="5">
    <location>
        <begin position="373"/>
        <end position="392"/>
    </location>
</feature>
<dbReference type="RefSeq" id="WP_218114409.1">
    <property type="nucleotide sequence ID" value="NZ_CAJVAP010000007.1"/>
</dbReference>
<evidence type="ECO:0000256" key="1">
    <source>
        <dbReference type="ARBA" id="ARBA00022448"/>
    </source>
</evidence>
<dbReference type="Pfam" id="PF08402">
    <property type="entry name" value="TOBE_2"/>
    <property type="match status" value="1"/>
</dbReference>
<dbReference type="PROSITE" id="PS00211">
    <property type="entry name" value="ABC_TRANSPORTER_1"/>
    <property type="match status" value="1"/>
</dbReference>
<dbReference type="InterPro" id="IPR003593">
    <property type="entry name" value="AAA+_ATPase"/>
</dbReference>
<dbReference type="Pfam" id="PF00005">
    <property type="entry name" value="ABC_tran"/>
    <property type="match status" value="1"/>
</dbReference>
<dbReference type="InterPro" id="IPR017871">
    <property type="entry name" value="ABC_transporter-like_CS"/>
</dbReference>
<dbReference type="GO" id="GO:0005524">
    <property type="term" value="F:ATP binding"/>
    <property type="evidence" value="ECO:0007669"/>
    <property type="project" value="UniProtKB-KW"/>
</dbReference>
<dbReference type="EC" id="7.6.2.9" evidence="4"/>
<dbReference type="Proteomes" id="UP000693892">
    <property type="component" value="Unassembled WGS sequence"/>
</dbReference>
<dbReference type="FunFam" id="3.40.50.300:FF:000425">
    <property type="entry name" value="Probable ABC transporter, ATP-binding subunit"/>
    <property type="match status" value="1"/>
</dbReference>
<dbReference type="GO" id="GO:0016887">
    <property type="term" value="F:ATP hydrolysis activity"/>
    <property type="evidence" value="ECO:0007669"/>
    <property type="project" value="InterPro"/>
</dbReference>